<evidence type="ECO:0000313" key="2">
    <source>
        <dbReference type="EMBL" id="TSE25853.1"/>
    </source>
</evidence>
<keyword evidence="3" id="KW-1185">Reference proteome</keyword>
<keyword evidence="1" id="KW-0732">Signal</keyword>
<gene>
    <name evidence="2" type="ORF">Tsedi_01077</name>
</gene>
<dbReference type="RefSeq" id="WP_143894412.1">
    <property type="nucleotide sequence ID" value="NZ_VJND01000005.1"/>
</dbReference>
<dbReference type="EMBL" id="VJND01000005">
    <property type="protein sequence ID" value="TSE25853.1"/>
    <property type="molecule type" value="Genomic_DNA"/>
</dbReference>
<feature type="signal peptide" evidence="1">
    <location>
        <begin position="1"/>
        <end position="24"/>
    </location>
</feature>
<sequence>MTYDSFLRNALISTLLAASAASWAAGFPAASGEFSAADQATVATQANRTSQAVAPQGRTRAEVLAELEQARCRGDLPFDGETGRTYREVFPGRYPLPHCR</sequence>
<dbReference type="Proteomes" id="UP000320225">
    <property type="component" value="Unassembled WGS sequence"/>
</dbReference>
<comment type="caution">
    <text evidence="2">The sequence shown here is derived from an EMBL/GenBank/DDBJ whole genome shotgun (WGS) entry which is preliminary data.</text>
</comment>
<name>A0A554WQL7_9BURK</name>
<reference evidence="2 3" key="1">
    <citation type="submission" date="2019-07" db="EMBL/GenBank/DDBJ databases">
        <title>Tepidimonas sediminis YIM 72259 draft genome.</title>
        <authorList>
            <person name="Da Costa M.S."/>
            <person name="Froufe H.J.C."/>
            <person name="Egas C."/>
            <person name="Albuquerque L."/>
        </authorList>
    </citation>
    <scope>NUCLEOTIDE SEQUENCE [LARGE SCALE GENOMIC DNA]</scope>
    <source>
        <strain evidence="2 3">YIM 72259</strain>
    </source>
</reference>
<organism evidence="2 3">
    <name type="scientific">Tepidimonas sediminis</name>
    <dbReference type="NCBI Taxonomy" id="2588941"/>
    <lineage>
        <taxon>Bacteria</taxon>
        <taxon>Pseudomonadati</taxon>
        <taxon>Pseudomonadota</taxon>
        <taxon>Betaproteobacteria</taxon>
        <taxon>Burkholderiales</taxon>
        <taxon>Tepidimonas</taxon>
    </lineage>
</organism>
<proteinExistence type="predicted"/>
<evidence type="ECO:0008006" key="4">
    <source>
        <dbReference type="Google" id="ProtNLM"/>
    </source>
</evidence>
<dbReference type="AlphaFoldDB" id="A0A554WQL7"/>
<evidence type="ECO:0000313" key="3">
    <source>
        <dbReference type="Proteomes" id="UP000320225"/>
    </source>
</evidence>
<evidence type="ECO:0000256" key="1">
    <source>
        <dbReference type="SAM" id="SignalP"/>
    </source>
</evidence>
<dbReference type="OrthoDB" id="8656910at2"/>
<accession>A0A554WQL7</accession>
<feature type="chain" id="PRO_5021975794" description="DUF4148 domain-containing protein" evidence="1">
    <location>
        <begin position="25"/>
        <end position="100"/>
    </location>
</feature>
<protein>
    <recommendedName>
        <fullName evidence="4">DUF4148 domain-containing protein</fullName>
    </recommendedName>
</protein>